<name>A0ABW5LH29_9FLAO</name>
<gene>
    <name evidence="3" type="ORF">ACFSR1_09045</name>
</gene>
<evidence type="ECO:0000313" key="4">
    <source>
        <dbReference type="Proteomes" id="UP001597319"/>
    </source>
</evidence>
<keyword evidence="1" id="KW-0732">Signal</keyword>
<accession>A0ABW5LH29</accession>
<dbReference type="InterPro" id="IPR005184">
    <property type="entry name" value="DUF306_Meta_HslJ"/>
</dbReference>
<dbReference type="EMBL" id="JBHULE010000019">
    <property type="protein sequence ID" value="MFD2562807.1"/>
    <property type="molecule type" value="Genomic_DNA"/>
</dbReference>
<protein>
    <submittedName>
        <fullName evidence="3">META domain-containing protein</fullName>
    </submittedName>
</protein>
<evidence type="ECO:0000313" key="3">
    <source>
        <dbReference type="EMBL" id="MFD2562807.1"/>
    </source>
</evidence>
<dbReference type="InterPro" id="IPR038670">
    <property type="entry name" value="HslJ-like_sf"/>
</dbReference>
<organism evidence="3 4">
    <name type="scientific">Aquimarina rubra</name>
    <dbReference type="NCBI Taxonomy" id="1920033"/>
    <lineage>
        <taxon>Bacteria</taxon>
        <taxon>Pseudomonadati</taxon>
        <taxon>Bacteroidota</taxon>
        <taxon>Flavobacteriia</taxon>
        <taxon>Flavobacteriales</taxon>
        <taxon>Flavobacteriaceae</taxon>
        <taxon>Aquimarina</taxon>
    </lineage>
</organism>
<dbReference type="PANTHER" id="PTHR35535">
    <property type="entry name" value="HEAT SHOCK PROTEIN HSLJ"/>
    <property type="match status" value="1"/>
</dbReference>
<evidence type="ECO:0000259" key="2">
    <source>
        <dbReference type="Pfam" id="PF03724"/>
    </source>
</evidence>
<dbReference type="Gene3D" id="2.40.128.270">
    <property type="match status" value="1"/>
</dbReference>
<dbReference type="InterPro" id="IPR053147">
    <property type="entry name" value="Hsp_HslJ-like"/>
</dbReference>
<keyword evidence="4" id="KW-1185">Reference proteome</keyword>
<evidence type="ECO:0000256" key="1">
    <source>
        <dbReference type="SAM" id="SignalP"/>
    </source>
</evidence>
<feature type="signal peptide" evidence="1">
    <location>
        <begin position="1"/>
        <end position="22"/>
    </location>
</feature>
<reference evidence="4" key="1">
    <citation type="journal article" date="2019" name="Int. J. Syst. Evol. Microbiol.">
        <title>The Global Catalogue of Microorganisms (GCM) 10K type strain sequencing project: providing services to taxonomists for standard genome sequencing and annotation.</title>
        <authorList>
            <consortium name="The Broad Institute Genomics Platform"/>
            <consortium name="The Broad Institute Genome Sequencing Center for Infectious Disease"/>
            <person name="Wu L."/>
            <person name="Ma J."/>
        </authorList>
    </citation>
    <scope>NUCLEOTIDE SEQUENCE [LARGE SCALE GENOMIC DNA]</scope>
    <source>
        <strain evidence="4">KCTC 52274</strain>
    </source>
</reference>
<dbReference type="Proteomes" id="UP001597319">
    <property type="component" value="Unassembled WGS sequence"/>
</dbReference>
<dbReference type="Pfam" id="PF03724">
    <property type="entry name" value="META"/>
    <property type="match status" value="1"/>
</dbReference>
<dbReference type="PANTHER" id="PTHR35535:SF2">
    <property type="entry name" value="DUF306 DOMAIN-CONTAINING PROTEIN"/>
    <property type="match status" value="1"/>
</dbReference>
<dbReference type="RefSeq" id="WP_378291718.1">
    <property type="nucleotide sequence ID" value="NZ_JBHULE010000019.1"/>
</dbReference>
<comment type="caution">
    <text evidence="3">The sequence shown here is derived from an EMBL/GenBank/DDBJ whole genome shotgun (WGS) entry which is preliminary data.</text>
</comment>
<feature type="chain" id="PRO_5046637170" evidence="1">
    <location>
        <begin position="23"/>
        <end position="142"/>
    </location>
</feature>
<feature type="domain" description="DUF306" evidence="2">
    <location>
        <begin position="35"/>
        <end position="137"/>
    </location>
</feature>
<sequence length="142" mass="15801">MKYLGLLLFSITLLSNCNTLNAVNKKNDASQKGQELKGTYIVTTLYGKDVSEHKLTLIFDPSKKTLSGFSGCNSYTCNYSLDGKSLTTSFPIGTKMYCEKTSDLEKQFFKVFSEEKNKNLEGNILLLTNGKQENILSAKKAD</sequence>
<proteinExistence type="predicted"/>